<organism evidence="8 9">
    <name type="scientific">Clostridium neonatale</name>
    <dbReference type="NCBI Taxonomy" id="137838"/>
    <lineage>
        <taxon>Bacteria</taxon>
        <taxon>Bacillati</taxon>
        <taxon>Bacillota</taxon>
        <taxon>Clostridia</taxon>
        <taxon>Eubacteriales</taxon>
        <taxon>Clostridiaceae</taxon>
        <taxon>Clostridium</taxon>
    </lineage>
</organism>
<comment type="similarity">
    <text evidence="1">Belongs to the HicA mRNA interferase family.</text>
</comment>
<proteinExistence type="inferred from homology"/>
<sequence>MKSYSSRELIKILRADGWYEVSCVGDHHQYKHPIKLGKVTIPHPNKDLPQRTVKSIFKQAGIKLN</sequence>
<keyword evidence="3" id="KW-0540">Nuclease</keyword>
<evidence type="ECO:0000256" key="5">
    <source>
        <dbReference type="ARBA" id="ARBA00022801"/>
    </source>
</evidence>
<dbReference type="SUPFAM" id="SSF54786">
    <property type="entry name" value="YcfA/nrd intein domain"/>
    <property type="match status" value="1"/>
</dbReference>
<dbReference type="Gene3D" id="3.30.920.30">
    <property type="entry name" value="Hypothetical protein"/>
    <property type="match status" value="1"/>
</dbReference>
<evidence type="ECO:0000256" key="2">
    <source>
        <dbReference type="ARBA" id="ARBA00022649"/>
    </source>
</evidence>
<dbReference type="RefSeq" id="WP_210887743.1">
    <property type="nucleotide sequence ID" value="NZ_CAKJVE010000004.1"/>
</dbReference>
<dbReference type="Proteomes" id="UP000789738">
    <property type="component" value="Unassembled WGS sequence"/>
</dbReference>
<keyword evidence="6" id="KW-0694">RNA-binding</keyword>
<protein>
    <submittedName>
        <fullName evidence="8">Type II toxin-antitoxin system HicA family toxin</fullName>
    </submittedName>
</protein>
<dbReference type="PANTHER" id="PTHR34873">
    <property type="entry name" value="SSR1766 PROTEIN"/>
    <property type="match status" value="1"/>
</dbReference>
<evidence type="ECO:0000256" key="7">
    <source>
        <dbReference type="ARBA" id="ARBA00023016"/>
    </source>
</evidence>
<evidence type="ECO:0000313" key="8">
    <source>
        <dbReference type="EMBL" id="CAG9705829.1"/>
    </source>
</evidence>
<keyword evidence="4" id="KW-0255">Endonuclease</keyword>
<accession>A0AA86JEU6</accession>
<evidence type="ECO:0000256" key="1">
    <source>
        <dbReference type="ARBA" id="ARBA00006620"/>
    </source>
</evidence>
<name>A0AA86JEU6_9CLOT</name>
<dbReference type="AlphaFoldDB" id="A0AA86JEU6"/>
<reference evidence="8" key="1">
    <citation type="submission" date="2021-10" db="EMBL/GenBank/DDBJ databases">
        <authorList>
            <person name="Mesa V."/>
        </authorList>
    </citation>
    <scope>NUCLEOTIDE SEQUENCE</scope>
    <source>
        <strain evidence="8">CC3_PB</strain>
    </source>
</reference>
<evidence type="ECO:0000256" key="3">
    <source>
        <dbReference type="ARBA" id="ARBA00022722"/>
    </source>
</evidence>
<comment type="caution">
    <text evidence="8">The sequence shown here is derived from an EMBL/GenBank/DDBJ whole genome shotgun (WGS) entry which is preliminary data.</text>
</comment>
<dbReference type="PANTHER" id="PTHR34873:SF3">
    <property type="entry name" value="ADDICTION MODULE TOXIN, HICA FAMILY"/>
    <property type="match status" value="1"/>
</dbReference>
<dbReference type="InterPro" id="IPR012933">
    <property type="entry name" value="HicA_mRNA_interferase"/>
</dbReference>
<keyword evidence="5" id="KW-0378">Hydrolase</keyword>
<evidence type="ECO:0000256" key="4">
    <source>
        <dbReference type="ARBA" id="ARBA00022759"/>
    </source>
</evidence>
<dbReference type="Pfam" id="PF07927">
    <property type="entry name" value="HicA_toxin"/>
    <property type="match status" value="1"/>
</dbReference>
<dbReference type="InterPro" id="IPR038570">
    <property type="entry name" value="HicA_sf"/>
</dbReference>
<evidence type="ECO:0000313" key="9">
    <source>
        <dbReference type="Proteomes" id="UP000789738"/>
    </source>
</evidence>
<dbReference type="GO" id="GO:0004519">
    <property type="term" value="F:endonuclease activity"/>
    <property type="evidence" value="ECO:0007669"/>
    <property type="project" value="UniProtKB-KW"/>
</dbReference>
<dbReference type="GO" id="GO:0016787">
    <property type="term" value="F:hydrolase activity"/>
    <property type="evidence" value="ECO:0007669"/>
    <property type="project" value="UniProtKB-KW"/>
</dbReference>
<dbReference type="EMBL" id="CAKJVE010000004">
    <property type="protein sequence ID" value="CAG9705829.1"/>
    <property type="molecule type" value="Genomic_DNA"/>
</dbReference>
<keyword evidence="7" id="KW-0346">Stress response</keyword>
<gene>
    <name evidence="8" type="ORF">CNEO_42092</name>
</gene>
<keyword evidence="2" id="KW-1277">Toxin-antitoxin system</keyword>
<dbReference type="GO" id="GO:0003729">
    <property type="term" value="F:mRNA binding"/>
    <property type="evidence" value="ECO:0007669"/>
    <property type="project" value="InterPro"/>
</dbReference>
<evidence type="ECO:0000256" key="6">
    <source>
        <dbReference type="ARBA" id="ARBA00022884"/>
    </source>
</evidence>